<evidence type="ECO:0000313" key="10">
    <source>
        <dbReference type="Proteomes" id="UP000235371"/>
    </source>
</evidence>
<evidence type="ECO:0000313" key="9">
    <source>
        <dbReference type="EMBL" id="PMD59868.1"/>
    </source>
</evidence>
<dbReference type="EC" id="3.2.1.8" evidence="6"/>
<dbReference type="GO" id="GO:0000272">
    <property type="term" value="P:polysaccharide catabolic process"/>
    <property type="evidence" value="ECO:0007669"/>
    <property type="project" value="UniProtKB-KW"/>
</dbReference>
<dbReference type="SMART" id="SM00633">
    <property type="entry name" value="Glyco_10"/>
    <property type="match status" value="1"/>
</dbReference>
<keyword evidence="7" id="KW-0732">Signal</keyword>
<keyword evidence="5 6" id="KW-0624">Polysaccharide degradation</keyword>
<feature type="chain" id="PRO_5014435776" description="Beta-xylanase" evidence="7">
    <location>
        <begin position="20"/>
        <end position="392"/>
    </location>
</feature>
<dbReference type="GO" id="GO:0031176">
    <property type="term" value="F:endo-1,4-beta-xylanase activity"/>
    <property type="evidence" value="ECO:0007669"/>
    <property type="project" value="UniProtKB-EC"/>
</dbReference>
<evidence type="ECO:0000256" key="6">
    <source>
        <dbReference type="RuleBase" id="RU361174"/>
    </source>
</evidence>
<feature type="domain" description="GH10" evidence="8">
    <location>
        <begin position="56"/>
        <end position="357"/>
    </location>
</feature>
<dbReference type="EMBL" id="KZ613803">
    <property type="protein sequence ID" value="PMD59868.1"/>
    <property type="molecule type" value="Genomic_DNA"/>
</dbReference>
<gene>
    <name evidence="9" type="ORF">K444DRAFT_589535</name>
</gene>
<sequence length="392" mass="41762">MRSSILYPFLLSLIDFSLASPTVERVGSNRDERHEIFNIDWEKELLGRSSPVPLAERADASIDAIFKKLGKLYFGTCADSGSLSQTSNAAVIMADFGQVTPENSGKWDTTEPSQGKFNFGGLDTLVNWAVKNNKLVRGHTTVWHSQLPGWVSAITSKGTLTTVIQTHVSTEIGRYAGKILQWDVVNEVFNEQGGLRTSVFSTVLGEDFVRIAFEAAKKTDPAAKLYINDYNTVELGSTYAKTTGMASYVKKWIAAGIPIDGIGAQAHLMAGQAKNVPAALAVLCAVASQCAITEMDIVNAAPADYVTAVKACIDIPNCVGVTVWGVRDPDSWRASNNPLLFNSAYAAKPAYSALVATLGALSAAATPSPMPTTPLASVKPTVTSASTTSAYV</sequence>
<dbReference type="OrthoDB" id="3055998at2759"/>
<dbReference type="InterPro" id="IPR001000">
    <property type="entry name" value="GH10_dom"/>
</dbReference>
<dbReference type="PRINTS" id="PR00134">
    <property type="entry name" value="GLHYDRLASE10"/>
</dbReference>
<keyword evidence="2 6" id="KW-0378">Hydrolase</keyword>
<evidence type="ECO:0000256" key="4">
    <source>
        <dbReference type="ARBA" id="ARBA00023295"/>
    </source>
</evidence>
<dbReference type="PROSITE" id="PS51760">
    <property type="entry name" value="GH10_2"/>
    <property type="match status" value="1"/>
</dbReference>
<evidence type="ECO:0000256" key="1">
    <source>
        <dbReference type="ARBA" id="ARBA00007495"/>
    </source>
</evidence>
<dbReference type="Pfam" id="PF00331">
    <property type="entry name" value="Glyco_hydro_10"/>
    <property type="match status" value="1"/>
</dbReference>
<dbReference type="PANTHER" id="PTHR31490:SF76">
    <property type="entry name" value="ENDO-1,4-BETA-XYLANASE C"/>
    <property type="match status" value="1"/>
</dbReference>
<dbReference type="AlphaFoldDB" id="A0A2J6TA41"/>
<dbReference type="SUPFAM" id="SSF51445">
    <property type="entry name" value="(Trans)glycosidases"/>
    <property type="match status" value="1"/>
</dbReference>
<dbReference type="PANTHER" id="PTHR31490">
    <property type="entry name" value="GLYCOSYL HYDROLASE"/>
    <property type="match status" value="1"/>
</dbReference>
<reference evidence="9 10" key="1">
    <citation type="submission" date="2016-04" db="EMBL/GenBank/DDBJ databases">
        <title>A degradative enzymes factory behind the ericoid mycorrhizal symbiosis.</title>
        <authorList>
            <consortium name="DOE Joint Genome Institute"/>
            <person name="Martino E."/>
            <person name="Morin E."/>
            <person name="Grelet G."/>
            <person name="Kuo A."/>
            <person name="Kohler A."/>
            <person name="Daghino S."/>
            <person name="Barry K."/>
            <person name="Choi C."/>
            <person name="Cichocki N."/>
            <person name="Clum A."/>
            <person name="Copeland A."/>
            <person name="Hainaut M."/>
            <person name="Haridas S."/>
            <person name="Labutti K."/>
            <person name="Lindquist E."/>
            <person name="Lipzen A."/>
            <person name="Khouja H.-R."/>
            <person name="Murat C."/>
            <person name="Ohm R."/>
            <person name="Olson A."/>
            <person name="Spatafora J."/>
            <person name="Veneault-Fourrey C."/>
            <person name="Henrissat B."/>
            <person name="Grigoriev I."/>
            <person name="Martin F."/>
            <person name="Perotto S."/>
        </authorList>
    </citation>
    <scope>NUCLEOTIDE SEQUENCE [LARGE SCALE GENOMIC DNA]</scope>
    <source>
        <strain evidence="9 10">E</strain>
    </source>
</reference>
<accession>A0A2J6TA41</accession>
<dbReference type="Gene3D" id="3.20.20.80">
    <property type="entry name" value="Glycosidases"/>
    <property type="match status" value="1"/>
</dbReference>
<comment type="catalytic activity">
    <reaction evidence="6">
        <text>Endohydrolysis of (1-&gt;4)-beta-D-xylosidic linkages in xylans.</text>
        <dbReference type="EC" id="3.2.1.8"/>
    </reaction>
</comment>
<dbReference type="RefSeq" id="XP_024736772.1">
    <property type="nucleotide sequence ID" value="XM_024878112.1"/>
</dbReference>
<dbReference type="Proteomes" id="UP000235371">
    <property type="component" value="Unassembled WGS sequence"/>
</dbReference>
<dbReference type="InParanoid" id="A0A2J6TA41"/>
<keyword evidence="4 6" id="KW-0326">Glycosidase</keyword>
<feature type="signal peptide" evidence="7">
    <location>
        <begin position="1"/>
        <end position="19"/>
    </location>
</feature>
<organism evidence="9 10">
    <name type="scientific">Hyaloscypha bicolor E</name>
    <dbReference type="NCBI Taxonomy" id="1095630"/>
    <lineage>
        <taxon>Eukaryota</taxon>
        <taxon>Fungi</taxon>
        <taxon>Dikarya</taxon>
        <taxon>Ascomycota</taxon>
        <taxon>Pezizomycotina</taxon>
        <taxon>Leotiomycetes</taxon>
        <taxon>Helotiales</taxon>
        <taxon>Hyaloscyphaceae</taxon>
        <taxon>Hyaloscypha</taxon>
        <taxon>Hyaloscypha bicolor</taxon>
    </lineage>
</organism>
<dbReference type="InterPro" id="IPR017853">
    <property type="entry name" value="GH"/>
</dbReference>
<evidence type="ECO:0000256" key="3">
    <source>
        <dbReference type="ARBA" id="ARBA00023277"/>
    </source>
</evidence>
<proteinExistence type="inferred from homology"/>
<dbReference type="GeneID" id="36586189"/>
<protein>
    <recommendedName>
        <fullName evidence="6">Beta-xylanase</fullName>
        <ecNumber evidence="6">3.2.1.8</ecNumber>
    </recommendedName>
</protein>
<name>A0A2J6TA41_9HELO</name>
<evidence type="ECO:0000256" key="7">
    <source>
        <dbReference type="SAM" id="SignalP"/>
    </source>
</evidence>
<keyword evidence="3 6" id="KW-0119">Carbohydrate metabolism</keyword>
<evidence type="ECO:0000259" key="8">
    <source>
        <dbReference type="PROSITE" id="PS51760"/>
    </source>
</evidence>
<evidence type="ECO:0000256" key="2">
    <source>
        <dbReference type="ARBA" id="ARBA00022801"/>
    </source>
</evidence>
<evidence type="ECO:0000256" key="5">
    <source>
        <dbReference type="ARBA" id="ARBA00023326"/>
    </source>
</evidence>
<comment type="similarity">
    <text evidence="1 6">Belongs to the glycosyl hydrolase 10 (cellulase F) family.</text>
</comment>
<dbReference type="STRING" id="1095630.A0A2J6TA41"/>
<dbReference type="InterPro" id="IPR044846">
    <property type="entry name" value="GH10"/>
</dbReference>
<keyword evidence="10" id="KW-1185">Reference proteome</keyword>